<comment type="subunit">
    <text evidence="12">Heterodimer composed of CysD, the smaller subunit, and CysN.</text>
</comment>
<comment type="function">
    <text evidence="13">Catalyzes the synthesis of activated sulfate.</text>
</comment>
<dbReference type="CDD" id="cd04095">
    <property type="entry name" value="CysN_NoDQ_III"/>
    <property type="match status" value="1"/>
</dbReference>
<dbReference type="CDD" id="cd03695">
    <property type="entry name" value="CysN_NodQ_II"/>
    <property type="match status" value="1"/>
</dbReference>
<dbReference type="InterPro" id="IPR027417">
    <property type="entry name" value="P-loop_NTPase"/>
</dbReference>
<evidence type="ECO:0000256" key="12">
    <source>
        <dbReference type="HAMAP-Rule" id="MF_00062"/>
    </source>
</evidence>
<keyword evidence="9 12" id="KW-0342">GTP-binding</keyword>
<dbReference type="InterPro" id="IPR059117">
    <property type="entry name" value="APS_kinase_dom"/>
</dbReference>
<comment type="pathway">
    <text evidence="12">Sulfur metabolism; hydrogen sulfide biosynthesis; sulfite from sulfate: step 1/3.</text>
</comment>
<keyword evidence="17" id="KW-1185">Reference proteome</keyword>
<keyword evidence="13" id="KW-0597">Phosphoprotein</keyword>
<evidence type="ECO:0000256" key="6">
    <source>
        <dbReference type="ARBA" id="ARBA00022695"/>
    </source>
</evidence>
<sequence length="663" mass="72678">MQTDRPAPTAPPADGGDAYLDMDLLRFTTAGSVDDGKSTLIGRLLYDSKSIFEDQLAAVEEASRARGMTGDDDVPNLALFTDGLRAEREQGITIDVAYRYFATPRRKFIIADTPGHVQYTRNMVTGASTADLAIILLDAQRGVQTQSKRHGFIASLLGIPHVVVAVNKMDLVDYREDVFDAFRREYLDFAAKLDVKDIEFIPVSALRGDNVVERSERTPWYQGPTLLHHLESVNVAADRNLRDFRFPVQTVIRPDPSFRGFAGTVASGAVRPGEEILALPAGTRSRVASVTTFDGDLDEARAGEAVVVTLEDEIDVSRGDMLVRPGNLPSVETAVEAMVCWMDEEPLQRERHYLLRHTTREVKAFVDELVYRVDVDTLHREDADTLGLNDIGRVRVTTAAPLFFDPYRVNHETGAFVLIDPYSNATVAAGMIRGAARSPDEVAERAARLERSANAASASGAGRSVSPNVTWEGLNVPREDRERRQGHEAAVVWFTGLSGSGKSTVARALERELFEGGVRTMLLDGDQVRHGLNGDLGFSPDDRRENVRRIGEVARLFFESGAVTLCTFVSPYRADRDRVRALVPGGRFFEVHVDVDVETAKARDPKGVYAKAERGEIQNLTGVSAPYEAPDAPEITLRTKDMSVDEAVAAVRAALVAAGVVPE</sequence>
<dbReference type="PROSITE" id="PS00301">
    <property type="entry name" value="G_TR_1"/>
    <property type="match status" value="1"/>
</dbReference>
<dbReference type="Pfam" id="PF00009">
    <property type="entry name" value="GTP_EFTU"/>
    <property type="match status" value="1"/>
</dbReference>
<evidence type="ECO:0000256" key="4">
    <source>
        <dbReference type="ARBA" id="ARBA00007237"/>
    </source>
</evidence>
<dbReference type="NCBIfam" id="TIGR00455">
    <property type="entry name" value="apsK"/>
    <property type="match status" value="1"/>
</dbReference>
<comment type="similarity">
    <text evidence="13">Belongs to the APS kinase family.</text>
</comment>
<evidence type="ECO:0000256" key="8">
    <source>
        <dbReference type="ARBA" id="ARBA00022840"/>
    </source>
</evidence>
<feature type="binding site" evidence="12">
    <location>
        <begin position="112"/>
        <end position="116"/>
    </location>
    <ligand>
        <name>GTP</name>
        <dbReference type="ChEBI" id="CHEBI:37565"/>
    </ligand>
</feature>
<evidence type="ECO:0000256" key="5">
    <source>
        <dbReference type="ARBA" id="ARBA00022679"/>
    </source>
</evidence>
<keyword evidence="6 12" id="KW-0548">Nucleotidyltransferase</keyword>
<dbReference type="PRINTS" id="PR00315">
    <property type="entry name" value="ELONGATNFCT"/>
</dbReference>
<comment type="pathway">
    <text evidence="13">Sulfur metabolism; hydrogen sulfide biosynthesis; sulfite from sulfate: step 2/3.</text>
</comment>
<feature type="binding site" evidence="13">
    <location>
        <begin position="496"/>
        <end position="503"/>
    </location>
    <ligand>
        <name>ATP</name>
        <dbReference type="ChEBI" id="CHEBI:30616"/>
    </ligand>
</feature>
<feature type="compositionally biased region" description="Low complexity" evidence="14">
    <location>
        <begin position="452"/>
        <end position="466"/>
    </location>
</feature>
<dbReference type="InterPro" id="IPR005225">
    <property type="entry name" value="Small_GTP-bd"/>
</dbReference>
<evidence type="ECO:0000256" key="13">
    <source>
        <dbReference type="HAMAP-Rule" id="MF_00065"/>
    </source>
</evidence>
<comment type="catalytic activity">
    <reaction evidence="11 12">
        <text>sulfate + ATP + H(+) = adenosine 5'-phosphosulfate + diphosphate</text>
        <dbReference type="Rhea" id="RHEA:18133"/>
        <dbReference type="ChEBI" id="CHEBI:15378"/>
        <dbReference type="ChEBI" id="CHEBI:16189"/>
        <dbReference type="ChEBI" id="CHEBI:30616"/>
        <dbReference type="ChEBI" id="CHEBI:33019"/>
        <dbReference type="ChEBI" id="CHEBI:58243"/>
        <dbReference type="EC" id="2.7.7.4"/>
    </reaction>
</comment>
<comment type="caution">
    <text evidence="16">The sequence shown here is derived from an EMBL/GenBank/DDBJ whole genome shotgun (WGS) entry which is preliminary data.</text>
</comment>
<comment type="similarity">
    <text evidence="3">In the C-terminal section; belongs to the APS kinase family.</text>
</comment>
<feature type="binding site" evidence="12">
    <location>
        <begin position="31"/>
        <end position="38"/>
    </location>
    <ligand>
        <name>GTP</name>
        <dbReference type="ChEBI" id="CHEBI:37565"/>
    </ligand>
</feature>
<comment type="catalytic activity">
    <reaction evidence="1 13">
        <text>adenosine 5'-phosphosulfate + ATP = 3'-phosphoadenylyl sulfate + ADP + H(+)</text>
        <dbReference type="Rhea" id="RHEA:24152"/>
        <dbReference type="ChEBI" id="CHEBI:15378"/>
        <dbReference type="ChEBI" id="CHEBI:30616"/>
        <dbReference type="ChEBI" id="CHEBI:58243"/>
        <dbReference type="ChEBI" id="CHEBI:58339"/>
        <dbReference type="ChEBI" id="CHEBI:456216"/>
        <dbReference type="EC" id="2.7.1.25"/>
    </reaction>
</comment>
<keyword evidence="13" id="KW-0418">Kinase</keyword>
<dbReference type="SUPFAM" id="SSF50465">
    <property type="entry name" value="EF-Tu/eEF-1alpha/eIF2-gamma C-terminal domain"/>
    <property type="match status" value="1"/>
</dbReference>
<dbReference type="SUPFAM" id="SSF52540">
    <property type="entry name" value="P-loop containing nucleoside triphosphate hydrolases"/>
    <property type="match status" value="2"/>
</dbReference>
<dbReference type="PROSITE" id="PS51722">
    <property type="entry name" value="G_TR_2"/>
    <property type="match status" value="1"/>
</dbReference>
<feature type="active site" description="Phosphoserine intermediate" evidence="13">
    <location>
        <position position="570"/>
    </location>
</feature>
<proteinExistence type="inferred from homology"/>
<evidence type="ECO:0000256" key="11">
    <source>
        <dbReference type="ARBA" id="ARBA00049370"/>
    </source>
</evidence>
<dbReference type="NCBIfam" id="NF003013">
    <property type="entry name" value="PRK03846.1"/>
    <property type="match status" value="1"/>
</dbReference>
<dbReference type="Pfam" id="PF01583">
    <property type="entry name" value="APS_kinase"/>
    <property type="match status" value="1"/>
</dbReference>
<name>A0ABU3BPS2_9BACT</name>
<evidence type="ECO:0000256" key="2">
    <source>
        <dbReference type="ARBA" id="ARBA00002357"/>
    </source>
</evidence>
<dbReference type="InterPro" id="IPR002891">
    <property type="entry name" value="APS"/>
</dbReference>
<comment type="similarity">
    <text evidence="12">Belongs to the TRAFAC class translation factor GTPase superfamily. Classic translation factor GTPase family. CysN/NodQ subfamily.</text>
</comment>
<evidence type="ECO:0000256" key="9">
    <source>
        <dbReference type="ARBA" id="ARBA00023134"/>
    </source>
</evidence>
<dbReference type="PANTHER" id="PTHR23115">
    <property type="entry name" value="TRANSLATION FACTOR"/>
    <property type="match status" value="1"/>
</dbReference>
<organism evidence="16 17">
    <name type="scientific">Rubrivirga litoralis</name>
    <dbReference type="NCBI Taxonomy" id="3075598"/>
    <lineage>
        <taxon>Bacteria</taxon>
        <taxon>Pseudomonadati</taxon>
        <taxon>Rhodothermota</taxon>
        <taxon>Rhodothermia</taxon>
        <taxon>Rhodothermales</taxon>
        <taxon>Rubricoccaceae</taxon>
        <taxon>Rubrivirga</taxon>
    </lineage>
</organism>
<protein>
    <recommendedName>
        <fullName evidence="12 13">Multifunctional fusion protein</fullName>
    </recommendedName>
    <domain>
        <recommendedName>
            <fullName evidence="12">Sulfate adenylyltransferase subunit 1</fullName>
            <ecNumber evidence="12">2.7.7.4</ecNumber>
        </recommendedName>
        <alternativeName>
            <fullName evidence="12">ATP-sulfurylase large subunit</fullName>
        </alternativeName>
        <alternativeName>
            <fullName evidence="12">Sulfate adenylate transferase</fullName>
            <shortName evidence="12">SAT</shortName>
        </alternativeName>
    </domain>
    <domain>
        <recommendedName>
            <fullName evidence="13">Adenylyl-sulfate kinase</fullName>
            <ecNumber evidence="13">2.7.1.25</ecNumber>
        </recommendedName>
        <alternativeName>
            <fullName evidence="13">APS kinase</fullName>
        </alternativeName>
        <alternativeName>
            <fullName evidence="13">ATP adenosine-5'-phosphosulfate 3'-phosphotransferase</fullName>
        </alternativeName>
        <alternativeName>
            <fullName evidence="13">Adenosine-5'-phosphosulfate kinase</fullName>
        </alternativeName>
    </domain>
</protein>
<evidence type="ECO:0000259" key="15">
    <source>
        <dbReference type="PROSITE" id="PS51722"/>
    </source>
</evidence>
<evidence type="ECO:0000256" key="14">
    <source>
        <dbReference type="SAM" id="MobiDB-lite"/>
    </source>
</evidence>
<keyword evidence="10" id="KW-0511">Multifunctional enzyme</keyword>
<dbReference type="EC" id="2.7.1.25" evidence="13"/>
<dbReference type="NCBIfam" id="NF004035">
    <property type="entry name" value="PRK05506.1"/>
    <property type="match status" value="1"/>
</dbReference>
<feature type="region of interest" description="Disordered" evidence="14">
    <location>
        <begin position="448"/>
        <end position="471"/>
    </location>
</feature>
<keyword evidence="5 12" id="KW-0808">Transferase</keyword>
<evidence type="ECO:0000313" key="16">
    <source>
        <dbReference type="EMBL" id="MDT0631206.1"/>
    </source>
</evidence>
<dbReference type="NCBIfam" id="NF003478">
    <property type="entry name" value="PRK05124.1"/>
    <property type="match status" value="1"/>
</dbReference>
<dbReference type="InterPro" id="IPR044138">
    <property type="entry name" value="CysN_II"/>
</dbReference>
<comment type="function">
    <text evidence="2">APS kinase catalyzes the synthesis of activated sulfate.</text>
</comment>
<dbReference type="Proteomes" id="UP001267426">
    <property type="component" value="Unassembled WGS sequence"/>
</dbReference>
<evidence type="ECO:0000256" key="1">
    <source>
        <dbReference type="ARBA" id="ARBA00001823"/>
    </source>
</evidence>
<dbReference type="EC" id="2.7.7.4" evidence="12"/>
<accession>A0ABU3BPS2</accession>
<keyword evidence="8 12" id="KW-0067">ATP-binding</keyword>
<dbReference type="NCBIfam" id="TIGR00231">
    <property type="entry name" value="small_GTP"/>
    <property type="match status" value="1"/>
</dbReference>
<evidence type="ECO:0000313" key="17">
    <source>
        <dbReference type="Proteomes" id="UP001267426"/>
    </source>
</evidence>
<dbReference type="EMBL" id="JAVRHT010000009">
    <property type="protein sequence ID" value="MDT0631206.1"/>
    <property type="molecule type" value="Genomic_DNA"/>
</dbReference>
<dbReference type="NCBIfam" id="TIGR02034">
    <property type="entry name" value="CysN"/>
    <property type="match status" value="1"/>
</dbReference>
<dbReference type="HAMAP" id="MF_00065">
    <property type="entry name" value="Adenylyl_sulf_kinase"/>
    <property type="match status" value="1"/>
</dbReference>
<dbReference type="InterPro" id="IPR011779">
    <property type="entry name" value="SO4_adenylTrfase_lsu"/>
</dbReference>
<dbReference type="CDD" id="cd04166">
    <property type="entry name" value="CysN_ATPS"/>
    <property type="match status" value="1"/>
</dbReference>
<keyword evidence="7 12" id="KW-0547">Nucleotide-binding</keyword>
<dbReference type="InterPro" id="IPR031157">
    <property type="entry name" value="G_TR_CS"/>
</dbReference>
<dbReference type="GO" id="GO:0004781">
    <property type="term" value="F:sulfate adenylyltransferase (ATP) activity"/>
    <property type="evidence" value="ECO:0007669"/>
    <property type="project" value="UniProtKB-EC"/>
</dbReference>
<gene>
    <name evidence="12 16" type="primary">cysN</name>
    <name evidence="13" type="synonym">cysC</name>
    <name evidence="16" type="ORF">RM540_05530</name>
</gene>
<comment type="similarity">
    <text evidence="4">In the N-terminal section; belongs to the TRAFAC class translation factor GTPase superfamily. Classic translation factor GTPase family. CysN/NodQ subfamily.</text>
</comment>
<dbReference type="InterPro" id="IPR054696">
    <property type="entry name" value="GTP-eEF1A_C"/>
</dbReference>
<feature type="domain" description="Tr-type G" evidence="15">
    <location>
        <begin position="22"/>
        <end position="241"/>
    </location>
</feature>
<evidence type="ECO:0000256" key="7">
    <source>
        <dbReference type="ARBA" id="ARBA00022741"/>
    </source>
</evidence>
<dbReference type="InterPro" id="IPR009000">
    <property type="entry name" value="Transl_B-barrel_sf"/>
</dbReference>
<dbReference type="Pfam" id="PF22594">
    <property type="entry name" value="GTP-eEF1A_C"/>
    <property type="match status" value="1"/>
</dbReference>
<dbReference type="InterPro" id="IPR044139">
    <property type="entry name" value="CysN_NoDQ_III"/>
</dbReference>
<dbReference type="InterPro" id="IPR000795">
    <property type="entry name" value="T_Tr_GTP-bd_dom"/>
</dbReference>
<evidence type="ECO:0000256" key="3">
    <source>
        <dbReference type="ARBA" id="ARBA00005438"/>
    </source>
</evidence>
<evidence type="ECO:0000256" key="10">
    <source>
        <dbReference type="ARBA" id="ARBA00023268"/>
    </source>
</evidence>
<dbReference type="HAMAP" id="MF_00062">
    <property type="entry name" value="Sulf_adenylyltr_sub1"/>
    <property type="match status" value="1"/>
</dbReference>
<dbReference type="Gene3D" id="3.40.50.300">
    <property type="entry name" value="P-loop containing nucleotide triphosphate hydrolases"/>
    <property type="match status" value="2"/>
</dbReference>
<dbReference type="InterPro" id="IPR009001">
    <property type="entry name" value="Transl_elong_EF1A/Init_IF2_C"/>
</dbReference>
<dbReference type="InterPro" id="IPR041757">
    <property type="entry name" value="CysN_GTP-bd"/>
</dbReference>
<dbReference type="CDD" id="cd02027">
    <property type="entry name" value="APSK"/>
    <property type="match status" value="1"/>
</dbReference>
<comment type="function">
    <text evidence="12">With CysD forms the ATP sulfurylase (ATPS) that catalyzes the adenylation of sulfate producing adenosine 5'-phosphosulfate (APS) and diphosphate, the first enzymatic step in sulfur assimilation pathway. APS synthesis involves the formation of a high-energy phosphoric-sulfuric acid anhydride bond driven by GTP hydrolysis by CysN coupled to ATP hydrolysis by CysD.</text>
</comment>
<dbReference type="SUPFAM" id="SSF50447">
    <property type="entry name" value="Translation proteins"/>
    <property type="match status" value="1"/>
</dbReference>
<dbReference type="Gene3D" id="2.40.30.10">
    <property type="entry name" value="Translation factors"/>
    <property type="match status" value="2"/>
</dbReference>
<reference evidence="16 17" key="1">
    <citation type="submission" date="2023-09" db="EMBL/GenBank/DDBJ databases">
        <authorList>
            <person name="Rey-Velasco X."/>
        </authorList>
    </citation>
    <scope>NUCLEOTIDE SEQUENCE [LARGE SCALE GENOMIC DNA]</scope>
    <source>
        <strain evidence="16 17">F394</strain>
    </source>
</reference>
<dbReference type="InterPro" id="IPR050100">
    <property type="entry name" value="TRAFAC_GTPase_members"/>
</dbReference>
<feature type="binding site" evidence="12">
    <location>
        <begin position="167"/>
        <end position="170"/>
    </location>
    <ligand>
        <name>GTP</name>
        <dbReference type="ChEBI" id="CHEBI:37565"/>
    </ligand>
</feature>